<protein>
    <submittedName>
        <fullName evidence="9">ABC transporter</fullName>
    </submittedName>
</protein>
<evidence type="ECO:0000256" key="4">
    <source>
        <dbReference type="ARBA" id="ARBA00022692"/>
    </source>
</evidence>
<evidence type="ECO:0000256" key="5">
    <source>
        <dbReference type="ARBA" id="ARBA00022989"/>
    </source>
</evidence>
<comment type="caution">
    <text evidence="9">The sequence shown here is derived from an EMBL/GenBank/DDBJ whole genome shotgun (WGS) entry which is preliminary data.</text>
</comment>
<feature type="domain" description="ABC transmembrane type-1" evidence="8">
    <location>
        <begin position="67"/>
        <end position="278"/>
    </location>
</feature>
<dbReference type="SUPFAM" id="SSF161098">
    <property type="entry name" value="MetI-like"/>
    <property type="match status" value="1"/>
</dbReference>
<dbReference type="Proteomes" id="UP000093501">
    <property type="component" value="Unassembled WGS sequence"/>
</dbReference>
<evidence type="ECO:0000313" key="10">
    <source>
        <dbReference type="Proteomes" id="UP000093501"/>
    </source>
</evidence>
<evidence type="ECO:0000256" key="3">
    <source>
        <dbReference type="ARBA" id="ARBA00022475"/>
    </source>
</evidence>
<dbReference type="Gene3D" id="1.10.3720.10">
    <property type="entry name" value="MetI-like"/>
    <property type="match status" value="1"/>
</dbReference>
<keyword evidence="2 7" id="KW-0813">Transport</keyword>
<evidence type="ECO:0000256" key="1">
    <source>
        <dbReference type="ARBA" id="ARBA00004651"/>
    </source>
</evidence>
<proteinExistence type="inferred from homology"/>
<dbReference type="EMBL" id="MBQD01000011">
    <property type="protein sequence ID" value="OCL36637.1"/>
    <property type="molecule type" value="Genomic_DNA"/>
</dbReference>
<keyword evidence="6 7" id="KW-0472">Membrane</keyword>
<dbReference type="GO" id="GO:0055085">
    <property type="term" value="P:transmembrane transport"/>
    <property type="evidence" value="ECO:0007669"/>
    <property type="project" value="InterPro"/>
</dbReference>
<comment type="similarity">
    <text evidence="7">Belongs to the binding-protein-dependent transport system permease family.</text>
</comment>
<comment type="subcellular location">
    <subcellularLocation>
        <location evidence="1 7">Cell membrane</location>
        <topology evidence="1 7">Multi-pass membrane protein</topology>
    </subcellularLocation>
</comment>
<dbReference type="GO" id="GO:0005886">
    <property type="term" value="C:plasma membrane"/>
    <property type="evidence" value="ECO:0007669"/>
    <property type="project" value="UniProtKB-SubCell"/>
</dbReference>
<feature type="transmembrane region" description="Helical" evidence="7">
    <location>
        <begin position="71"/>
        <end position="93"/>
    </location>
</feature>
<keyword evidence="3" id="KW-1003">Cell membrane</keyword>
<feature type="transmembrane region" description="Helical" evidence="7">
    <location>
        <begin position="152"/>
        <end position="180"/>
    </location>
</feature>
<feature type="transmembrane region" description="Helical" evidence="7">
    <location>
        <begin position="12"/>
        <end position="38"/>
    </location>
</feature>
<feature type="transmembrane region" description="Helical" evidence="7">
    <location>
        <begin position="105"/>
        <end position="125"/>
    </location>
</feature>
<evidence type="ECO:0000256" key="6">
    <source>
        <dbReference type="ARBA" id="ARBA00023136"/>
    </source>
</evidence>
<name>A0A1C0AQM2_9ACTN</name>
<dbReference type="InterPro" id="IPR000515">
    <property type="entry name" value="MetI-like"/>
</dbReference>
<sequence>MSPVHIDKTYPMWFYVPGGLVFLILFIVPTVLSFYYAFTRWTLFDATFVGFDNFVTFFSEPGLIGSLVNTLIYAFVTSGSKVVLGMALAVVLVQHIWARGYLRSLTFFPVLVSAVGVGLTFQVLLNPTDGLVNAALGAVGIDGPRWLVDPDIALLTVAAIDVWKGIGLATLIYIAGLVAIPQEYYEAARVDGASAWDIFRTIMLPLSFPATSTVIILSLIGGLRSFDLIWTTTQGGPGFASDVIASVIYKQYQAGFYGLSTAGNVVLFIVVTAIIYPLSRWLNSKEVVL</sequence>
<dbReference type="PROSITE" id="PS50928">
    <property type="entry name" value="ABC_TM1"/>
    <property type="match status" value="1"/>
</dbReference>
<dbReference type="PANTHER" id="PTHR30193">
    <property type="entry name" value="ABC TRANSPORTER PERMEASE PROTEIN"/>
    <property type="match status" value="1"/>
</dbReference>
<keyword evidence="5 7" id="KW-1133">Transmembrane helix</keyword>
<reference evidence="10" key="1">
    <citation type="submission" date="2016-07" db="EMBL/GenBank/DDBJ databases">
        <authorList>
            <person name="Florea S."/>
            <person name="Webb J.S."/>
            <person name="Jaromczyk J."/>
            <person name="Schardl C.L."/>
        </authorList>
    </citation>
    <scope>NUCLEOTIDE SEQUENCE [LARGE SCALE GENOMIC DNA]</scope>
    <source>
        <strain evidence="10">IPBSL-7</strain>
    </source>
</reference>
<dbReference type="InterPro" id="IPR035906">
    <property type="entry name" value="MetI-like_sf"/>
</dbReference>
<organism evidence="9 10">
    <name type="scientific">Tessaracoccus lapidicaptus</name>
    <dbReference type="NCBI Taxonomy" id="1427523"/>
    <lineage>
        <taxon>Bacteria</taxon>
        <taxon>Bacillati</taxon>
        <taxon>Actinomycetota</taxon>
        <taxon>Actinomycetes</taxon>
        <taxon>Propionibacteriales</taxon>
        <taxon>Propionibacteriaceae</taxon>
        <taxon>Tessaracoccus</taxon>
    </lineage>
</organism>
<accession>A0A1C0AQM2</accession>
<dbReference type="AlphaFoldDB" id="A0A1C0AQM2"/>
<keyword evidence="10" id="KW-1185">Reference proteome</keyword>
<dbReference type="InterPro" id="IPR051393">
    <property type="entry name" value="ABC_transporter_permease"/>
</dbReference>
<keyword evidence="4 7" id="KW-0812">Transmembrane</keyword>
<feature type="transmembrane region" description="Helical" evidence="7">
    <location>
        <begin position="256"/>
        <end position="276"/>
    </location>
</feature>
<dbReference type="Pfam" id="PF00528">
    <property type="entry name" value="BPD_transp_1"/>
    <property type="match status" value="1"/>
</dbReference>
<evidence type="ECO:0000313" key="9">
    <source>
        <dbReference type="EMBL" id="OCL36637.1"/>
    </source>
</evidence>
<feature type="transmembrane region" description="Helical" evidence="7">
    <location>
        <begin position="201"/>
        <end position="223"/>
    </location>
</feature>
<dbReference type="CDD" id="cd06261">
    <property type="entry name" value="TM_PBP2"/>
    <property type="match status" value="1"/>
</dbReference>
<evidence type="ECO:0000256" key="7">
    <source>
        <dbReference type="RuleBase" id="RU363032"/>
    </source>
</evidence>
<dbReference type="PANTHER" id="PTHR30193:SF37">
    <property type="entry name" value="INNER MEMBRANE ABC TRANSPORTER PERMEASE PROTEIN YCJO"/>
    <property type="match status" value="1"/>
</dbReference>
<evidence type="ECO:0000259" key="8">
    <source>
        <dbReference type="PROSITE" id="PS50928"/>
    </source>
</evidence>
<evidence type="ECO:0000256" key="2">
    <source>
        <dbReference type="ARBA" id="ARBA00022448"/>
    </source>
</evidence>
<gene>
    <name evidence="9" type="ORF">BCR15_00320</name>
</gene>